<feature type="domain" description="Replication initiator A N-terminal" evidence="1">
    <location>
        <begin position="15"/>
        <end position="89"/>
    </location>
</feature>
<evidence type="ECO:0000313" key="3">
    <source>
        <dbReference type="Proteomes" id="UP000029585"/>
    </source>
</evidence>
<dbReference type="InterPro" id="IPR010724">
    <property type="entry name" value="RepA_N"/>
</dbReference>
<protein>
    <recommendedName>
        <fullName evidence="1">Replication initiator A N-terminal domain-containing protein</fullName>
    </recommendedName>
</protein>
<dbReference type="Pfam" id="PF06970">
    <property type="entry name" value="RepA_N"/>
    <property type="match status" value="1"/>
</dbReference>
<name>A0A096B991_FLAPL</name>
<dbReference type="AlphaFoldDB" id="A0A096B991"/>
<evidence type="ECO:0000313" key="2">
    <source>
        <dbReference type="EMBL" id="KGF55635.1"/>
    </source>
</evidence>
<proteinExistence type="predicted"/>
<dbReference type="PATRIC" id="fig|742738.3.peg.2000"/>
<dbReference type="GeneID" id="93147941"/>
<keyword evidence="3" id="KW-1185">Reference proteome</keyword>
<accession>A0A096B991</accession>
<sequence>MANTIYIHQPEKAVSFTRLPNFLFEAPTFTPLSNEAKVLYAFILRRTDLSRKNGWADEYGRIYLYYPINEVVELLHCGRQKAVNTLRELQYAGLVEIQKQGCGKPNRIYPKSYEAVSNTDFKKSGYGTPED</sequence>
<gene>
    <name evidence="2" type="ORF">HMPREF9460_01948</name>
</gene>
<dbReference type="HOGENOM" id="CLU_051810_3_1_9"/>
<dbReference type="EMBL" id="ADLO01000056">
    <property type="protein sequence ID" value="KGF55635.1"/>
    <property type="molecule type" value="Genomic_DNA"/>
</dbReference>
<organism evidence="2 3">
    <name type="scientific">Flavonifractor plautii 1_3_50AFAA</name>
    <dbReference type="NCBI Taxonomy" id="742738"/>
    <lineage>
        <taxon>Bacteria</taxon>
        <taxon>Bacillati</taxon>
        <taxon>Bacillota</taxon>
        <taxon>Clostridia</taxon>
        <taxon>Eubacteriales</taxon>
        <taxon>Oscillospiraceae</taxon>
        <taxon>Flavonifractor</taxon>
    </lineage>
</organism>
<evidence type="ECO:0000259" key="1">
    <source>
        <dbReference type="Pfam" id="PF06970"/>
    </source>
</evidence>
<dbReference type="RefSeq" id="WP_006772917.1">
    <property type="nucleotide sequence ID" value="NZ_KN174163.1"/>
</dbReference>
<dbReference type="Proteomes" id="UP000029585">
    <property type="component" value="Unassembled WGS sequence"/>
</dbReference>
<comment type="caution">
    <text evidence="2">The sequence shown here is derived from an EMBL/GenBank/DDBJ whole genome shotgun (WGS) entry which is preliminary data.</text>
</comment>
<dbReference type="eggNOG" id="ENOG502ZBMV">
    <property type="taxonomic scope" value="Bacteria"/>
</dbReference>
<reference evidence="2 3" key="1">
    <citation type="submission" date="2011-08" db="EMBL/GenBank/DDBJ databases">
        <title>The Genome Sequence of Clostridium orbiscindens 1_3_50AFAA.</title>
        <authorList>
            <consortium name="The Broad Institute Genome Sequencing Platform"/>
            <person name="Earl A."/>
            <person name="Ward D."/>
            <person name="Feldgarden M."/>
            <person name="Gevers D."/>
            <person name="Daigneault M."/>
            <person name="Strauss J."/>
            <person name="Allen-Vercoe E."/>
            <person name="Young S.K."/>
            <person name="Zeng Q."/>
            <person name="Gargeya S."/>
            <person name="Fitzgerald M."/>
            <person name="Haas B."/>
            <person name="Abouelleil A."/>
            <person name="Alvarado L."/>
            <person name="Arachchi H.M."/>
            <person name="Berlin A."/>
            <person name="Brown A."/>
            <person name="Chapman S.B."/>
            <person name="Chen Z."/>
            <person name="Dunbar C."/>
            <person name="Freedman E."/>
            <person name="Gearin G."/>
            <person name="Gellesch M."/>
            <person name="Goldberg J."/>
            <person name="Griggs A."/>
            <person name="Gujja S."/>
            <person name="Heiman D."/>
            <person name="Howarth C."/>
            <person name="Larson L."/>
            <person name="Lui A."/>
            <person name="MacDonald P.J.P."/>
            <person name="Montmayeur A."/>
            <person name="Murphy C."/>
            <person name="Neiman D."/>
            <person name="Pearson M."/>
            <person name="Priest M."/>
            <person name="Roberts A."/>
            <person name="Saif S."/>
            <person name="Shea T."/>
            <person name="Shenoy N."/>
            <person name="Sisk P."/>
            <person name="Stolte C."/>
            <person name="Sykes S."/>
            <person name="Wortman J."/>
            <person name="Nusbaum C."/>
            <person name="Birren B."/>
        </authorList>
    </citation>
    <scope>NUCLEOTIDE SEQUENCE [LARGE SCALE GENOMIC DNA]</scope>
    <source>
        <strain evidence="2 3">1_3_50AFAA</strain>
    </source>
</reference>